<dbReference type="PANTHER" id="PTHR43775">
    <property type="entry name" value="FATTY ACID SYNTHASE"/>
    <property type="match status" value="1"/>
</dbReference>
<evidence type="ECO:0000313" key="10">
    <source>
        <dbReference type="Proteomes" id="UP000466514"/>
    </source>
</evidence>
<dbReference type="SMART" id="SM01294">
    <property type="entry name" value="PKS_PP_betabranch"/>
    <property type="match status" value="1"/>
</dbReference>
<keyword evidence="4" id="KW-0521">NADP</keyword>
<dbReference type="PROSITE" id="PS00606">
    <property type="entry name" value="KS3_1"/>
    <property type="match status" value="1"/>
</dbReference>
<protein>
    <submittedName>
        <fullName evidence="9">Polyketide synthase</fullName>
    </submittedName>
</protein>
<keyword evidence="2" id="KW-0597">Phosphoprotein</keyword>
<dbReference type="InterPro" id="IPR014043">
    <property type="entry name" value="Acyl_transferase_dom"/>
</dbReference>
<organism evidence="9 10">
    <name type="scientific">Mycolicibacterium psychrotolerans</name>
    <dbReference type="NCBI Taxonomy" id="216929"/>
    <lineage>
        <taxon>Bacteria</taxon>
        <taxon>Bacillati</taxon>
        <taxon>Actinomycetota</taxon>
        <taxon>Actinomycetes</taxon>
        <taxon>Mycobacteriales</taxon>
        <taxon>Mycobacteriaceae</taxon>
        <taxon>Mycolicibacterium</taxon>
    </lineage>
</organism>
<dbReference type="SMART" id="SM00823">
    <property type="entry name" value="PKS_PP"/>
    <property type="match status" value="2"/>
</dbReference>
<dbReference type="SMART" id="SM00827">
    <property type="entry name" value="PKS_AT"/>
    <property type="match status" value="1"/>
</dbReference>
<dbReference type="SUPFAM" id="SSF47336">
    <property type="entry name" value="ACP-like"/>
    <property type="match status" value="2"/>
</dbReference>
<dbReference type="GO" id="GO:0071770">
    <property type="term" value="P:DIM/DIP cell wall layer assembly"/>
    <property type="evidence" value="ECO:0007669"/>
    <property type="project" value="TreeGrafter"/>
</dbReference>
<dbReference type="InterPro" id="IPR016036">
    <property type="entry name" value="Malonyl_transacylase_ACP-bd"/>
</dbReference>
<dbReference type="PANTHER" id="PTHR43775:SF37">
    <property type="entry name" value="SI:DKEY-61P9.11"/>
    <property type="match status" value="1"/>
</dbReference>
<dbReference type="Pfam" id="PF00550">
    <property type="entry name" value="PP-binding"/>
    <property type="match status" value="2"/>
</dbReference>
<evidence type="ECO:0000259" key="8">
    <source>
        <dbReference type="PROSITE" id="PS52004"/>
    </source>
</evidence>
<dbReference type="SUPFAM" id="SSF53901">
    <property type="entry name" value="Thiolase-like"/>
    <property type="match status" value="1"/>
</dbReference>
<feature type="domain" description="Ketosynthase family 3 (KS3)" evidence="8">
    <location>
        <begin position="101"/>
        <end position="526"/>
    </location>
</feature>
<dbReference type="InterPro" id="IPR057326">
    <property type="entry name" value="KR_dom"/>
</dbReference>
<dbReference type="GO" id="GO:0005886">
    <property type="term" value="C:plasma membrane"/>
    <property type="evidence" value="ECO:0007669"/>
    <property type="project" value="TreeGrafter"/>
</dbReference>
<dbReference type="InterPro" id="IPR050091">
    <property type="entry name" value="PKS_NRPS_Biosynth_Enz"/>
</dbReference>
<dbReference type="SUPFAM" id="SSF55048">
    <property type="entry name" value="Probable ACP-binding domain of malonyl-CoA ACP transacylase"/>
    <property type="match status" value="1"/>
</dbReference>
<dbReference type="KEGG" id="mpsc:MPSYJ_36590"/>
<feature type="compositionally biased region" description="Acidic residues" evidence="6">
    <location>
        <begin position="1556"/>
        <end position="1573"/>
    </location>
</feature>
<reference evidence="9 10" key="1">
    <citation type="journal article" date="2019" name="Emerg. Microbes Infect.">
        <title>Comprehensive subspecies identification of 175 nontuberculous mycobacteria species based on 7547 genomic profiles.</title>
        <authorList>
            <person name="Matsumoto Y."/>
            <person name="Kinjo T."/>
            <person name="Motooka D."/>
            <person name="Nabeya D."/>
            <person name="Jung N."/>
            <person name="Uechi K."/>
            <person name="Horii T."/>
            <person name="Iida T."/>
            <person name="Fujita J."/>
            <person name="Nakamura S."/>
        </authorList>
    </citation>
    <scope>NUCLEOTIDE SEQUENCE [LARGE SCALE GENOMIC DNA]</scope>
    <source>
        <strain evidence="9 10">JCM 13323</strain>
    </source>
</reference>
<feature type="domain" description="Carrier" evidence="7">
    <location>
        <begin position="1470"/>
        <end position="1545"/>
    </location>
</feature>
<evidence type="ECO:0000256" key="6">
    <source>
        <dbReference type="SAM" id="MobiDB-lite"/>
    </source>
</evidence>
<dbReference type="Pfam" id="PF00109">
    <property type="entry name" value="ketoacyl-synt"/>
    <property type="match status" value="1"/>
</dbReference>
<dbReference type="GO" id="GO:0005737">
    <property type="term" value="C:cytoplasm"/>
    <property type="evidence" value="ECO:0007669"/>
    <property type="project" value="TreeGrafter"/>
</dbReference>
<evidence type="ECO:0000256" key="5">
    <source>
        <dbReference type="ARBA" id="ARBA00023268"/>
    </source>
</evidence>
<dbReference type="InterPro" id="IPR020806">
    <property type="entry name" value="PKS_PP-bd"/>
</dbReference>
<dbReference type="Pfam" id="PF16197">
    <property type="entry name" value="KAsynt_C_assoc"/>
    <property type="match status" value="1"/>
</dbReference>
<evidence type="ECO:0000259" key="7">
    <source>
        <dbReference type="PROSITE" id="PS50075"/>
    </source>
</evidence>
<dbReference type="Pfam" id="PF08659">
    <property type="entry name" value="KR"/>
    <property type="match status" value="1"/>
</dbReference>
<dbReference type="SUPFAM" id="SSF52151">
    <property type="entry name" value="FabD/lysophospholipase-like"/>
    <property type="match status" value="1"/>
</dbReference>
<dbReference type="GO" id="GO:0004312">
    <property type="term" value="F:fatty acid synthase activity"/>
    <property type="evidence" value="ECO:0007669"/>
    <property type="project" value="TreeGrafter"/>
</dbReference>
<dbReference type="Gene3D" id="3.40.47.10">
    <property type="match status" value="1"/>
</dbReference>
<dbReference type="SUPFAM" id="SSF51735">
    <property type="entry name" value="NAD(P)-binding Rossmann-fold domains"/>
    <property type="match status" value="2"/>
</dbReference>
<accession>A0A7I7MD54</accession>
<dbReference type="InterPro" id="IPR018201">
    <property type="entry name" value="Ketoacyl_synth_AS"/>
</dbReference>
<keyword evidence="3" id="KW-0808">Transferase</keyword>
<dbReference type="Gene3D" id="3.40.366.10">
    <property type="entry name" value="Malonyl-Coenzyme A Acyl Carrier Protein, domain 2"/>
    <property type="match status" value="1"/>
</dbReference>
<keyword evidence="5" id="KW-0511">Multifunctional enzyme</keyword>
<dbReference type="PROSITE" id="PS52004">
    <property type="entry name" value="KS3_2"/>
    <property type="match status" value="1"/>
</dbReference>
<keyword evidence="1" id="KW-0596">Phosphopantetheine</keyword>
<dbReference type="Proteomes" id="UP000466514">
    <property type="component" value="Chromosome"/>
</dbReference>
<dbReference type="Pfam" id="PF00698">
    <property type="entry name" value="Acyl_transf_1"/>
    <property type="match status" value="1"/>
</dbReference>
<dbReference type="InterPro" id="IPR020841">
    <property type="entry name" value="PKS_Beta-ketoAc_synthase_dom"/>
</dbReference>
<dbReference type="InterPro" id="IPR001227">
    <property type="entry name" value="Ac_transferase_dom_sf"/>
</dbReference>
<dbReference type="InterPro" id="IPR032821">
    <property type="entry name" value="PKS_assoc"/>
</dbReference>
<dbReference type="GO" id="GO:0006633">
    <property type="term" value="P:fatty acid biosynthetic process"/>
    <property type="evidence" value="ECO:0007669"/>
    <property type="project" value="InterPro"/>
</dbReference>
<dbReference type="InterPro" id="IPR016039">
    <property type="entry name" value="Thiolase-like"/>
</dbReference>
<name>A0A7I7MD54_9MYCO</name>
<dbReference type="InterPro" id="IPR009081">
    <property type="entry name" value="PP-bd_ACP"/>
</dbReference>
<evidence type="ECO:0000256" key="2">
    <source>
        <dbReference type="ARBA" id="ARBA00022553"/>
    </source>
</evidence>
<dbReference type="InterPro" id="IPR036736">
    <property type="entry name" value="ACP-like_sf"/>
</dbReference>
<dbReference type="FunFam" id="3.40.47.10:FF:000019">
    <property type="entry name" value="Polyketide synthase type I"/>
    <property type="match status" value="1"/>
</dbReference>
<evidence type="ECO:0000256" key="3">
    <source>
        <dbReference type="ARBA" id="ARBA00022679"/>
    </source>
</evidence>
<gene>
    <name evidence="9" type="ORF">MPSYJ_36590</name>
</gene>
<dbReference type="RefSeq" id="WP_163723529.1">
    <property type="nucleotide sequence ID" value="NZ_AP022574.1"/>
</dbReference>
<dbReference type="GO" id="GO:0004315">
    <property type="term" value="F:3-oxoacyl-[acyl-carrier-protein] synthase activity"/>
    <property type="evidence" value="ECO:0007669"/>
    <property type="project" value="InterPro"/>
</dbReference>
<dbReference type="InterPro" id="IPR014031">
    <property type="entry name" value="Ketoacyl_synth_C"/>
</dbReference>
<dbReference type="InterPro" id="IPR036291">
    <property type="entry name" value="NAD(P)-bd_dom_sf"/>
</dbReference>
<evidence type="ECO:0000313" key="9">
    <source>
        <dbReference type="EMBL" id="BBX70198.1"/>
    </source>
</evidence>
<sequence length="1584" mass="166288">MTSDIDENEIRRWLVDYLVTNMGCNADRIDGGATMHDLGLGSRDAVVLTGELSELVGSTVSPVEFWQYPTVDALAKFLSGGDVEPFGTGITPQVARGGTSNEPIAVIGLGCRFPGEIYGPAEFWEFLLDGRSAVSEVPAARWKAFDDGSSEGRAVLEGTTRWGSFLSDVAEFDAEFFEIMPREAARMDPQQRLLLEVIQEALEHAGIPADSLAESPTGVFTGASVTDYGAMGALDLPGVDAWYGTGSALSIISNRVSYYFDLRGPSVTVDTACSSSLVAIHLACQSLRSGDSSLALAAGVNLVLAPAVTRSLDQADALSKSGRCHAFDARADGFVRGEGCGVAVLKRLSDALRDGDRVLAVVRGSAVNQDGRSNGLMAPNPGAQMAVLRSAYSAAGIEPREVDYVEAHGTGTLLGDPIEARALGTVLGRGRSLDAPLLIGSVKTNLGHLEAAAGIAGFSKTVLALHHQHIPGNLDYQTPNPHIPFDKLRLQVVADNTGWAPAGRPRRAGVSSFGFGGTNAHVVLEQAPVSAPSLGRPADPTITTLVVSGKSAARIATTAGQLAEWMATDGADVGLAEVAHTLNHHRTQHAKFATVCGRDRAQAVAGLRALAAGHAAPGVVLPAERVQRGIVFVYSGQGSQWAGMARQLLIDEPAFTEAVSDLDPSFVEHMGFSLRDFIAGGVPVSGDAQVQPVLMGLQLALTALWRSYGVHPDAVIGHSMGEVTAAVVCGALSLSDGLTVIAARSRLMSRLAGQGAVALLNLDADACADAIAARTSIEIAGYVSPKQTVVAGLPDEVDALIAEMTARNHFARRVNMEVASHTALMDPILDDLRSALADIDPRIPTIPMVSTVTGPTVTPAFDADYWVANVRQPVRFHEAIGGAAAEHGTFIEISPHPTMGQPIADTVPDGGYLILPTLIRDTDDTLSFRTSLNATHITRPPHTDHPPEPHVQLPTTPWQHSPHWIGVTVTRAAAERRPAWNTASSGVPSEWLCELAWPARPLQDSAVHDVADASWLVLGDEALGTQLTRVLGNAAAVTILPSESVDADALGEALRAASHVVYAPGPTAADDLGYGLFDTGRRLAAAAAACPVPPALHLLTRNAQPIEAGDRANPAHAVLWGLGRTLTLEHPEIWGGIVDVDESVPVEVAARWVLAEAHGGDGEDQVLYRAGVRRVARLVPGGPLPGGDGLDPQGAHLVVGATGNIGPFLIEQLAAMGARTVVAVSRHPGSRLVALTERLAAAGTTLVTVAADASDEASLRPLFDRFGADLPQLSGVYVAAFGGSPVTLADMTDDDVAAMFGPKIDAVSLLHKLSLRHPVQQFILFSSISGILGSRWLAHYAATTTFLDAFAFQRRAAGLPASAVNWGLWKSLADAQTGVERQTTAESGLQPMEDDVAIKALAACTSAQAPVRATIVAADWARLAAAYRTRTALHILDDLLPSMAGVQVSAASTTAFRRELADADPDSRRDMLSAHVAAHVAAAMGLTSPQLLDPAVGFFQFGMDSLMSVTLQRSLSETLGQVLPAAVVFDYPTVDALTDYFASVLPEIIDSAGSEGGDDGGVNEDSYDDLGEEELLQRLSERLN</sequence>
<feature type="region of interest" description="Disordered" evidence="6">
    <location>
        <begin position="1552"/>
        <end position="1573"/>
    </location>
</feature>
<dbReference type="Gene3D" id="1.10.1200.10">
    <property type="entry name" value="ACP-like"/>
    <property type="match status" value="2"/>
</dbReference>
<dbReference type="CDD" id="cd05274">
    <property type="entry name" value="KR_FAS_SDR_x"/>
    <property type="match status" value="1"/>
</dbReference>
<dbReference type="GO" id="GO:0031177">
    <property type="term" value="F:phosphopantetheine binding"/>
    <property type="evidence" value="ECO:0007669"/>
    <property type="project" value="InterPro"/>
</dbReference>
<dbReference type="InterPro" id="IPR013968">
    <property type="entry name" value="PKS_KR"/>
</dbReference>
<dbReference type="Gene3D" id="3.40.50.720">
    <property type="entry name" value="NAD(P)-binding Rossmann-like Domain"/>
    <property type="match status" value="1"/>
</dbReference>
<dbReference type="Gene3D" id="3.30.70.250">
    <property type="entry name" value="Malonyl-CoA ACP transacylase, ACP-binding"/>
    <property type="match status" value="1"/>
</dbReference>
<dbReference type="CDD" id="cd00833">
    <property type="entry name" value="PKS"/>
    <property type="match status" value="1"/>
</dbReference>
<dbReference type="EMBL" id="AP022574">
    <property type="protein sequence ID" value="BBX70198.1"/>
    <property type="molecule type" value="Genomic_DNA"/>
</dbReference>
<dbReference type="InterPro" id="IPR016035">
    <property type="entry name" value="Acyl_Trfase/lysoPLipase"/>
</dbReference>
<evidence type="ECO:0000256" key="4">
    <source>
        <dbReference type="ARBA" id="ARBA00022857"/>
    </source>
</evidence>
<dbReference type="PROSITE" id="PS50075">
    <property type="entry name" value="CARRIER"/>
    <property type="match status" value="1"/>
</dbReference>
<evidence type="ECO:0000256" key="1">
    <source>
        <dbReference type="ARBA" id="ARBA00022450"/>
    </source>
</evidence>
<proteinExistence type="predicted"/>
<dbReference type="SMART" id="SM00822">
    <property type="entry name" value="PKS_KR"/>
    <property type="match status" value="1"/>
</dbReference>
<dbReference type="SMART" id="SM00825">
    <property type="entry name" value="PKS_KS"/>
    <property type="match status" value="1"/>
</dbReference>
<keyword evidence="10" id="KW-1185">Reference proteome</keyword>
<dbReference type="InterPro" id="IPR014030">
    <property type="entry name" value="Ketoacyl_synth_N"/>
</dbReference>
<dbReference type="Pfam" id="PF02801">
    <property type="entry name" value="Ketoacyl-synt_C"/>
    <property type="match status" value="1"/>
</dbReference>